<dbReference type="EMBL" id="CABVLZ010000004">
    <property type="protein sequence ID" value="VVU95372.1"/>
    <property type="molecule type" value="Genomic_DNA"/>
</dbReference>
<accession>A0A5E8CM48</accession>
<evidence type="ECO:0000313" key="1">
    <source>
        <dbReference type="EMBL" id="VVU95372.1"/>
    </source>
</evidence>
<sequence>MLLNLSDLETLFYDSPILLDHNKSRIKVYKQGKFRYERIILKTPRCQLAYEPKNNKFNTLAISLQPMNKDLKEFVSFFKKIDKKNKQTLKSLNPKIKYKSCIMKTKYSTKIAQFTIFENCPIYSKSKKKKNLTDLSLENEVSMFLELNYIWIDGVKSGCNWKIIQLKYYSPEFNVNKCMFLSDTEESDNEEDDIKIPNKKDIKYVEKCSACHNISYCTGPSESHINIPPRPPPLPTINTQLPIRNIPKSNIITDKPKQKVFIPSVKDILNIKNRLKKSQKTITI</sequence>
<protein>
    <submittedName>
        <fullName evidence="1">Uncharacterized protein</fullName>
    </submittedName>
</protein>
<proteinExistence type="predicted"/>
<organism evidence="1">
    <name type="scientific">seawater metagenome</name>
    <dbReference type="NCBI Taxonomy" id="1561972"/>
    <lineage>
        <taxon>unclassified sequences</taxon>
        <taxon>metagenomes</taxon>
        <taxon>ecological metagenomes</taxon>
    </lineage>
</organism>
<name>A0A5E8CM48_9ZZZZ</name>
<reference evidence="1" key="1">
    <citation type="submission" date="2019-09" db="EMBL/GenBank/DDBJ databases">
        <authorList>
            <person name="Needham M D."/>
        </authorList>
    </citation>
    <scope>NUCLEOTIDE SEQUENCE</scope>
</reference>
<dbReference type="AlphaFoldDB" id="A0A5E8CM48"/>
<gene>
    <name evidence="1" type="ORF">CPAV1605_1123</name>
</gene>